<evidence type="ECO:0000256" key="1">
    <source>
        <dbReference type="SAM" id="MobiDB-lite"/>
    </source>
</evidence>
<keyword evidence="3" id="KW-1185">Reference proteome</keyword>
<comment type="caution">
    <text evidence="2">The sequence shown here is derived from an EMBL/GenBank/DDBJ whole genome shotgun (WGS) entry which is preliminary data.</text>
</comment>
<dbReference type="OrthoDB" id="626167at2759"/>
<dbReference type="Proteomes" id="UP000541444">
    <property type="component" value="Unassembled WGS sequence"/>
</dbReference>
<dbReference type="InterPro" id="IPR044576">
    <property type="entry name" value="At4g25390-like"/>
</dbReference>
<dbReference type="PANTHER" id="PTHR46821:SF2">
    <property type="entry name" value="OS03G0251700 PROTEIN"/>
    <property type="match status" value="1"/>
</dbReference>
<reference evidence="2 3" key="1">
    <citation type="journal article" date="2020" name="IScience">
        <title>Genome Sequencing of the Endangered Kingdonia uniflora (Circaeasteraceae, Ranunculales) Reveals Potential Mechanisms of Evolutionary Specialization.</title>
        <authorList>
            <person name="Sun Y."/>
            <person name="Deng T."/>
            <person name="Zhang A."/>
            <person name="Moore M.J."/>
            <person name="Landis J.B."/>
            <person name="Lin N."/>
            <person name="Zhang H."/>
            <person name="Zhang X."/>
            <person name="Huang J."/>
            <person name="Zhang X."/>
            <person name="Sun H."/>
            <person name="Wang H."/>
        </authorList>
    </citation>
    <scope>NUCLEOTIDE SEQUENCE [LARGE SCALE GENOMIC DNA]</scope>
    <source>
        <strain evidence="2">TB1705</strain>
        <tissue evidence="2">Leaf</tissue>
    </source>
</reference>
<gene>
    <name evidence="2" type="ORF">GIB67_026516</name>
</gene>
<organism evidence="2 3">
    <name type="scientific">Kingdonia uniflora</name>
    <dbReference type="NCBI Taxonomy" id="39325"/>
    <lineage>
        <taxon>Eukaryota</taxon>
        <taxon>Viridiplantae</taxon>
        <taxon>Streptophyta</taxon>
        <taxon>Embryophyta</taxon>
        <taxon>Tracheophyta</taxon>
        <taxon>Spermatophyta</taxon>
        <taxon>Magnoliopsida</taxon>
        <taxon>Ranunculales</taxon>
        <taxon>Circaeasteraceae</taxon>
        <taxon>Kingdonia</taxon>
    </lineage>
</organism>
<dbReference type="AlphaFoldDB" id="A0A7J7PBM8"/>
<name>A0A7J7PBM8_9MAGN</name>
<evidence type="ECO:0000313" key="2">
    <source>
        <dbReference type="EMBL" id="KAF6176829.1"/>
    </source>
</evidence>
<evidence type="ECO:0000313" key="3">
    <source>
        <dbReference type="Proteomes" id="UP000541444"/>
    </source>
</evidence>
<dbReference type="PANTHER" id="PTHR46821">
    <property type="entry name" value="OS07G0586332 PROTEIN"/>
    <property type="match status" value="1"/>
</dbReference>
<proteinExistence type="predicted"/>
<accession>A0A7J7PBM8</accession>
<dbReference type="EMBL" id="JACGCM010000032">
    <property type="protein sequence ID" value="KAF6176829.1"/>
    <property type="molecule type" value="Genomic_DNA"/>
</dbReference>
<feature type="compositionally biased region" description="Low complexity" evidence="1">
    <location>
        <begin position="57"/>
        <end position="72"/>
    </location>
</feature>
<feature type="region of interest" description="Disordered" evidence="1">
    <location>
        <begin position="49"/>
        <end position="81"/>
    </location>
</feature>
<sequence>MNLVDRRSGRKDSVSGRDWWWRQDSGVVSESGGVKDYVMEWIRTEIKKERPKSDLISSSSVGEETTSTSSKPSENKSERKKRLDWWASLDEDRVCRKEKSYVCPHTRPARE</sequence>
<protein>
    <submittedName>
        <fullName evidence="2">Uncharacterized protein</fullName>
    </submittedName>
</protein>